<evidence type="ECO:0000256" key="3">
    <source>
        <dbReference type="ARBA" id="ARBA00023002"/>
    </source>
</evidence>
<keyword evidence="1" id="KW-0001">2Fe-2S</keyword>
<keyword evidence="2" id="KW-0479">Metal-binding</keyword>
<evidence type="ECO:0000313" key="8">
    <source>
        <dbReference type="Proteomes" id="UP000236333"/>
    </source>
</evidence>
<evidence type="ECO:0000256" key="2">
    <source>
        <dbReference type="ARBA" id="ARBA00022723"/>
    </source>
</evidence>
<dbReference type="GO" id="GO:0051537">
    <property type="term" value="F:2 iron, 2 sulfur cluster binding"/>
    <property type="evidence" value="ECO:0007669"/>
    <property type="project" value="UniProtKB-KW"/>
</dbReference>
<dbReference type="InterPro" id="IPR036922">
    <property type="entry name" value="Rieske_2Fe-2S_sf"/>
</dbReference>
<keyword evidence="3" id="KW-0560">Oxidoreductase</keyword>
<dbReference type="CDD" id="cd03469">
    <property type="entry name" value="Rieske_RO_Alpha_N"/>
    <property type="match status" value="1"/>
</dbReference>
<reference evidence="7 8" key="1">
    <citation type="journal article" date="2017" name="Mol. Biol. Evol.">
        <title>The 4-celled Tetrabaena socialis nuclear genome reveals the essential components for genetic control of cell number at the origin of multicellularity in the volvocine lineage.</title>
        <authorList>
            <person name="Featherston J."/>
            <person name="Arakaki Y."/>
            <person name="Hanschen E.R."/>
            <person name="Ferris P.J."/>
            <person name="Michod R.E."/>
            <person name="Olson B.J.S.C."/>
            <person name="Nozaki H."/>
            <person name="Durand P.M."/>
        </authorList>
    </citation>
    <scope>NUCLEOTIDE SEQUENCE [LARGE SCALE GENOMIC DNA]</scope>
    <source>
        <strain evidence="7 8">NIES-571</strain>
    </source>
</reference>
<dbReference type="Proteomes" id="UP000236333">
    <property type="component" value="Unassembled WGS sequence"/>
</dbReference>
<dbReference type="PANTHER" id="PTHR21266">
    <property type="entry name" value="IRON-SULFUR DOMAIN CONTAINING PROTEIN"/>
    <property type="match status" value="1"/>
</dbReference>
<keyword evidence="5" id="KW-0411">Iron-sulfur</keyword>
<feature type="domain" description="Rieske" evidence="6">
    <location>
        <begin position="144"/>
        <end position="243"/>
    </location>
</feature>
<sequence>MASSAAPATLELSPCLCCGVTLVCRDGARLPTQRHTLARASAVLREVLQLPLTPPPAAGSGLCAPAVSSCSSGVPSAANHAADWDGAAVAGAELAVDDDGPDWELALRLVEPIDHPKGVITWESQSARRAKELADRRAYLQNFWYAAAISEKVTSKPIKVDILSRTVTIWRGEDGQVHCLDNVCPHRGAPLSGGTTKTKNGKSCVVCPYHGWAFNGQGALEDVPSQAADKAFPRRPLVDSYPVQERVAHLTARGVAEPC</sequence>
<keyword evidence="8" id="KW-1185">Reference proteome</keyword>
<dbReference type="InterPro" id="IPR050584">
    <property type="entry name" value="Cholesterol_7-desaturase"/>
</dbReference>
<dbReference type="OrthoDB" id="426882at2759"/>
<evidence type="ECO:0000259" key="6">
    <source>
        <dbReference type="PROSITE" id="PS51296"/>
    </source>
</evidence>
<evidence type="ECO:0000256" key="5">
    <source>
        <dbReference type="ARBA" id="ARBA00023014"/>
    </source>
</evidence>
<dbReference type="GO" id="GO:0005737">
    <property type="term" value="C:cytoplasm"/>
    <property type="evidence" value="ECO:0007669"/>
    <property type="project" value="TreeGrafter"/>
</dbReference>
<accession>A0A2J7ZMX7</accession>
<evidence type="ECO:0000313" key="7">
    <source>
        <dbReference type="EMBL" id="PNH01606.1"/>
    </source>
</evidence>
<dbReference type="AlphaFoldDB" id="A0A2J7ZMX7"/>
<evidence type="ECO:0000256" key="4">
    <source>
        <dbReference type="ARBA" id="ARBA00023004"/>
    </source>
</evidence>
<comment type="caution">
    <text evidence="7">The sequence shown here is derived from an EMBL/GenBank/DDBJ whole genome shotgun (WGS) entry which is preliminary data.</text>
</comment>
<name>A0A2J7ZMX7_9CHLO</name>
<dbReference type="Gene3D" id="2.102.10.10">
    <property type="entry name" value="Rieske [2Fe-2S] iron-sulphur domain"/>
    <property type="match status" value="1"/>
</dbReference>
<dbReference type="Pfam" id="PF00355">
    <property type="entry name" value="Rieske"/>
    <property type="match status" value="1"/>
</dbReference>
<dbReference type="PROSITE" id="PS51296">
    <property type="entry name" value="RIESKE"/>
    <property type="match status" value="1"/>
</dbReference>
<evidence type="ECO:0000256" key="1">
    <source>
        <dbReference type="ARBA" id="ARBA00022714"/>
    </source>
</evidence>
<organism evidence="7 8">
    <name type="scientific">Tetrabaena socialis</name>
    <dbReference type="NCBI Taxonomy" id="47790"/>
    <lineage>
        <taxon>Eukaryota</taxon>
        <taxon>Viridiplantae</taxon>
        <taxon>Chlorophyta</taxon>
        <taxon>core chlorophytes</taxon>
        <taxon>Chlorophyceae</taxon>
        <taxon>CS clade</taxon>
        <taxon>Chlamydomonadales</taxon>
        <taxon>Tetrabaenaceae</taxon>
        <taxon>Tetrabaena</taxon>
    </lineage>
</organism>
<dbReference type="GO" id="GO:0016491">
    <property type="term" value="F:oxidoreductase activity"/>
    <property type="evidence" value="ECO:0007669"/>
    <property type="project" value="UniProtKB-KW"/>
</dbReference>
<gene>
    <name evidence="7" type="ORF">TSOC_012485</name>
</gene>
<protein>
    <submittedName>
        <fullName evidence="7">Chlorophyllide a oxygenase, chloroplastic</fullName>
    </submittedName>
</protein>
<dbReference type="GO" id="GO:0046872">
    <property type="term" value="F:metal ion binding"/>
    <property type="evidence" value="ECO:0007669"/>
    <property type="project" value="UniProtKB-KW"/>
</dbReference>
<dbReference type="SUPFAM" id="SSF50022">
    <property type="entry name" value="ISP domain"/>
    <property type="match status" value="1"/>
</dbReference>
<dbReference type="EMBL" id="PGGS01000840">
    <property type="protein sequence ID" value="PNH01606.1"/>
    <property type="molecule type" value="Genomic_DNA"/>
</dbReference>
<keyword evidence="4" id="KW-0408">Iron</keyword>
<dbReference type="InterPro" id="IPR017941">
    <property type="entry name" value="Rieske_2Fe-2S"/>
</dbReference>
<proteinExistence type="predicted"/>
<dbReference type="PANTHER" id="PTHR21266:SF60">
    <property type="entry name" value="3-KETOSTEROID-9-ALPHA-MONOOXYGENASE, OXYGENASE COMPONENT"/>
    <property type="match status" value="1"/>
</dbReference>